<evidence type="ECO:0008006" key="4">
    <source>
        <dbReference type="Google" id="ProtNLM"/>
    </source>
</evidence>
<keyword evidence="1" id="KW-0812">Transmembrane</keyword>
<dbReference type="GO" id="GO:0003677">
    <property type="term" value="F:DNA binding"/>
    <property type="evidence" value="ECO:0007669"/>
    <property type="project" value="InterPro"/>
</dbReference>
<evidence type="ECO:0000256" key="1">
    <source>
        <dbReference type="SAM" id="Phobius"/>
    </source>
</evidence>
<reference evidence="2 3" key="1">
    <citation type="submission" date="2015-12" db="EMBL/GenBank/DDBJ databases">
        <title>Diversity of Burkholderia near neighbor genomes.</title>
        <authorList>
            <person name="Sahl J."/>
            <person name="Wagner D."/>
            <person name="Keim P."/>
        </authorList>
    </citation>
    <scope>NUCLEOTIDE SEQUENCE [LARGE SCALE GENOMIC DNA]</scope>
    <source>
        <strain evidence="2 3">BDU8</strain>
    </source>
</reference>
<dbReference type="AlphaFoldDB" id="A0A1B4G239"/>
<sequence>MSKYRINRNVVFDSRSMTLSRGDVTTELTANEADLLSILMNGAAGKQAVIERIWGSKGLFVTAGSYYQLVRALRVKLEEQGITGSSVKTQSRFGPRFVGIVEELDDVSPAPISQEQLELAESEHTVVETETCVAPPAPAERAAIATSASRRDAAVALTIAQSVGRVVEASLCRRTAFIVIYIALAVWAGVLTRLTLQHSDTTFIFRFQKTIDGIHYFSNGRMRQLALLKAIEVTPYKGAYVYEIDLGSNDWLAVCSKSIYEFHELCDTYFIEKSS</sequence>
<dbReference type="Proteomes" id="UP000067711">
    <property type="component" value="Chromosome 1"/>
</dbReference>
<gene>
    <name evidence="2" type="ORF">WS71_22270</name>
</gene>
<dbReference type="SUPFAM" id="SSF46894">
    <property type="entry name" value="C-terminal effector domain of the bipartite response regulators"/>
    <property type="match status" value="1"/>
</dbReference>
<dbReference type="GO" id="GO:0006355">
    <property type="term" value="P:regulation of DNA-templated transcription"/>
    <property type="evidence" value="ECO:0007669"/>
    <property type="project" value="InterPro"/>
</dbReference>
<evidence type="ECO:0000313" key="3">
    <source>
        <dbReference type="Proteomes" id="UP000067711"/>
    </source>
</evidence>
<dbReference type="EMBL" id="CP013389">
    <property type="protein sequence ID" value="AOJ09987.1"/>
    <property type="molecule type" value="Genomic_DNA"/>
</dbReference>
<dbReference type="InterPro" id="IPR036388">
    <property type="entry name" value="WH-like_DNA-bd_sf"/>
</dbReference>
<organism evidence="2 3">
    <name type="scientific">Burkholderia mayonis</name>
    <dbReference type="NCBI Taxonomy" id="1385591"/>
    <lineage>
        <taxon>Bacteria</taxon>
        <taxon>Pseudomonadati</taxon>
        <taxon>Pseudomonadota</taxon>
        <taxon>Betaproteobacteria</taxon>
        <taxon>Burkholderiales</taxon>
        <taxon>Burkholderiaceae</taxon>
        <taxon>Burkholderia</taxon>
        <taxon>pseudomallei group</taxon>
    </lineage>
</organism>
<protein>
    <recommendedName>
        <fullName evidence="4">OmpR/PhoB-type domain-containing protein</fullName>
    </recommendedName>
</protein>
<evidence type="ECO:0000313" key="2">
    <source>
        <dbReference type="EMBL" id="AOJ09987.1"/>
    </source>
</evidence>
<dbReference type="Gene3D" id="1.10.10.10">
    <property type="entry name" value="Winged helix-like DNA-binding domain superfamily/Winged helix DNA-binding domain"/>
    <property type="match status" value="1"/>
</dbReference>
<accession>A0A1B4G239</accession>
<proteinExistence type="predicted"/>
<dbReference type="InterPro" id="IPR016032">
    <property type="entry name" value="Sig_transdc_resp-reg_C-effctor"/>
</dbReference>
<name>A0A1B4G239_9BURK</name>
<feature type="transmembrane region" description="Helical" evidence="1">
    <location>
        <begin position="176"/>
        <end position="196"/>
    </location>
</feature>
<keyword evidence="1" id="KW-1133">Transmembrane helix</keyword>
<keyword evidence="1" id="KW-0472">Membrane</keyword>